<feature type="transmembrane region" description="Helical" evidence="1">
    <location>
        <begin position="71"/>
        <end position="97"/>
    </location>
</feature>
<gene>
    <name evidence="2" type="ORF">AT268_30485</name>
</gene>
<feature type="transmembrane region" description="Helical" evidence="1">
    <location>
        <begin position="41"/>
        <end position="59"/>
    </location>
</feature>
<feature type="transmembrane region" description="Helical" evidence="1">
    <location>
        <begin position="109"/>
        <end position="131"/>
    </location>
</feature>
<evidence type="ECO:0000313" key="2">
    <source>
        <dbReference type="EMBL" id="KXY50878.1"/>
    </source>
</evidence>
<keyword evidence="1" id="KW-0472">Membrane</keyword>
<dbReference type="Proteomes" id="UP000075476">
    <property type="component" value="Unassembled WGS sequence"/>
</dbReference>
<dbReference type="RefSeq" id="WP_061662208.1">
    <property type="nucleotide sequence ID" value="NZ_LOMO01000001.1"/>
</dbReference>
<sequence>MTNIFSKIEERHVNNFILLSSYYLLMTIAFWLLFIPFESHRMISIICITIEVGCLYFFVKKLKIKSQKELNGYIIGLIILALGNIYIGGGGIFFVGIPLYINSSLFVHYYYLLGWGRIFVELLLFTMPYIITFKLAFRNSQED</sequence>
<evidence type="ECO:0000256" key="1">
    <source>
        <dbReference type="SAM" id="Phobius"/>
    </source>
</evidence>
<proteinExistence type="predicted"/>
<name>A0A9X0MJ80_BACCE</name>
<keyword evidence="1" id="KW-0812">Transmembrane</keyword>
<feature type="transmembrane region" description="Helical" evidence="1">
    <location>
        <begin position="12"/>
        <end position="35"/>
    </location>
</feature>
<comment type="caution">
    <text evidence="2">The sequence shown here is derived from an EMBL/GenBank/DDBJ whole genome shotgun (WGS) entry which is preliminary data.</text>
</comment>
<dbReference type="EMBL" id="LOMO01000001">
    <property type="protein sequence ID" value="KXY50878.1"/>
    <property type="molecule type" value="Genomic_DNA"/>
</dbReference>
<protein>
    <submittedName>
        <fullName evidence="2">Iron permease</fullName>
    </submittedName>
</protein>
<evidence type="ECO:0000313" key="3">
    <source>
        <dbReference type="Proteomes" id="UP000075476"/>
    </source>
</evidence>
<keyword evidence="1" id="KW-1133">Transmembrane helix</keyword>
<accession>A0A9X0MJ80</accession>
<dbReference type="AlphaFoldDB" id="A0A9X0MJ80"/>
<reference evidence="2 3" key="1">
    <citation type="submission" date="2015-12" db="EMBL/GenBank/DDBJ databases">
        <title>Bacillus cereus Group isolate.</title>
        <authorList>
            <person name="Kovac J."/>
        </authorList>
    </citation>
    <scope>NUCLEOTIDE SEQUENCE [LARGE SCALE GENOMIC DNA]</scope>
    <source>
        <strain evidence="2 3">FSL K6-0073</strain>
    </source>
</reference>
<organism evidence="2 3">
    <name type="scientific">Bacillus cereus</name>
    <dbReference type="NCBI Taxonomy" id="1396"/>
    <lineage>
        <taxon>Bacteria</taxon>
        <taxon>Bacillati</taxon>
        <taxon>Bacillota</taxon>
        <taxon>Bacilli</taxon>
        <taxon>Bacillales</taxon>
        <taxon>Bacillaceae</taxon>
        <taxon>Bacillus</taxon>
        <taxon>Bacillus cereus group</taxon>
    </lineage>
</organism>